<dbReference type="OrthoDB" id="4252443at2759"/>
<name>A0A4Z1F3D2_9HELO</name>
<reference evidence="1 2" key="1">
    <citation type="submission" date="2017-12" db="EMBL/GenBank/DDBJ databases">
        <title>Comparative genomics of Botrytis spp.</title>
        <authorList>
            <person name="Valero-Jimenez C.A."/>
            <person name="Tapia P."/>
            <person name="Veloso J."/>
            <person name="Silva-Moreno E."/>
            <person name="Staats M."/>
            <person name="Valdes J.H."/>
            <person name="Van Kan J.A.L."/>
        </authorList>
    </citation>
    <scope>NUCLEOTIDE SEQUENCE [LARGE SCALE GENOMIC DNA]</scope>
    <source>
        <strain evidence="1 2">Bt9001</strain>
    </source>
</reference>
<protein>
    <submittedName>
        <fullName evidence="1">Uncharacterized protein</fullName>
    </submittedName>
</protein>
<comment type="caution">
    <text evidence="1">The sequence shown here is derived from an EMBL/GenBank/DDBJ whole genome shotgun (WGS) entry which is preliminary data.</text>
</comment>
<accession>A0A4Z1F3D2</accession>
<dbReference type="AlphaFoldDB" id="A0A4Z1F3D2"/>
<keyword evidence="2" id="KW-1185">Reference proteome</keyword>
<evidence type="ECO:0000313" key="2">
    <source>
        <dbReference type="Proteomes" id="UP000297777"/>
    </source>
</evidence>
<organism evidence="1 2">
    <name type="scientific">Botrytis tulipae</name>
    <dbReference type="NCBI Taxonomy" id="87230"/>
    <lineage>
        <taxon>Eukaryota</taxon>
        <taxon>Fungi</taxon>
        <taxon>Dikarya</taxon>
        <taxon>Ascomycota</taxon>
        <taxon>Pezizomycotina</taxon>
        <taxon>Leotiomycetes</taxon>
        <taxon>Helotiales</taxon>
        <taxon>Sclerotiniaceae</taxon>
        <taxon>Botrytis</taxon>
    </lineage>
</organism>
<gene>
    <name evidence="1" type="ORF">BTUL_0005g00210</name>
</gene>
<sequence>MYCHVNISSHRAASDDLIDFRGFLYMFPQQEDNVRRQKAFIDTILRFPALGYFVSSLTWTIYPRECPYRQKCVDHTKMWEAWKLLIRVERLDIYSFAGDWRDFVHFPAPGFDEGNFGPSAIIPQVVFPGATSIRIGGLMPYPYFRACVSRPSIVTSLEMENLQGLLQPKDSCLLNFHYVLRSGIDDDFWTNHTKYKETEDGHGIPVLRHGGPMRGHLQPLVGKFVQLEHLKISTAGREVSRDVRWSETREKKRYSEMADFIKPLAPKLVTFVFEQGVGLEPLQIWQVESHNNTSTLSQSRRPMDDYFFEFILPALLEGTWSQLKKFSIQGVCGNVRYETTPLLRDMNFTPEAPEFLESVMHQLRSVISNSVEFTFERETQRVFHMASLNVYRSRY</sequence>
<dbReference type="Proteomes" id="UP000297777">
    <property type="component" value="Unassembled WGS sequence"/>
</dbReference>
<proteinExistence type="predicted"/>
<evidence type="ECO:0000313" key="1">
    <source>
        <dbReference type="EMBL" id="TGO19174.1"/>
    </source>
</evidence>
<dbReference type="EMBL" id="PQXH01000005">
    <property type="protein sequence ID" value="TGO19174.1"/>
    <property type="molecule type" value="Genomic_DNA"/>
</dbReference>